<dbReference type="AlphaFoldDB" id="A0A1B7MIR6"/>
<sequence length="100" mass="10908">MSHDGVHRGDRLSDHEVAFTLLMQNARELAQFNADRVLSQRLAVEAGGEPSPAPRPTTDVEQVIVPQPTTKNTAPEAPIWGEWLVSLLWMLVLGSPTASP</sequence>
<evidence type="ECO:0000313" key="3">
    <source>
        <dbReference type="Proteomes" id="UP000092154"/>
    </source>
</evidence>
<dbReference type="EMBL" id="KV448995">
    <property type="protein sequence ID" value="OAX32486.1"/>
    <property type="molecule type" value="Genomic_DNA"/>
</dbReference>
<dbReference type="OrthoDB" id="2687732at2759"/>
<feature type="region of interest" description="Disordered" evidence="1">
    <location>
        <begin position="45"/>
        <end position="72"/>
    </location>
</feature>
<name>A0A1B7MIR6_9AGAM</name>
<dbReference type="Proteomes" id="UP000092154">
    <property type="component" value="Unassembled WGS sequence"/>
</dbReference>
<evidence type="ECO:0000256" key="1">
    <source>
        <dbReference type="SAM" id="MobiDB-lite"/>
    </source>
</evidence>
<keyword evidence="3" id="KW-1185">Reference proteome</keyword>
<organism evidence="2 3">
    <name type="scientific">Rhizopogon vinicolor AM-OR11-026</name>
    <dbReference type="NCBI Taxonomy" id="1314800"/>
    <lineage>
        <taxon>Eukaryota</taxon>
        <taxon>Fungi</taxon>
        <taxon>Dikarya</taxon>
        <taxon>Basidiomycota</taxon>
        <taxon>Agaricomycotina</taxon>
        <taxon>Agaricomycetes</taxon>
        <taxon>Agaricomycetidae</taxon>
        <taxon>Boletales</taxon>
        <taxon>Suillineae</taxon>
        <taxon>Rhizopogonaceae</taxon>
        <taxon>Rhizopogon</taxon>
    </lineage>
</organism>
<evidence type="ECO:0000313" key="2">
    <source>
        <dbReference type="EMBL" id="OAX32486.1"/>
    </source>
</evidence>
<reference evidence="2 3" key="1">
    <citation type="submission" date="2016-06" db="EMBL/GenBank/DDBJ databases">
        <title>Comparative genomics of the ectomycorrhizal sister species Rhizopogon vinicolor and Rhizopogon vesiculosus (Basidiomycota: Boletales) reveals a divergence of the mating type B locus.</title>
        <authorList>
            <consortium name="DOE Joint Genome Institute"/>
            <person name="Mujic A.B."/>
            <person name="Kuo A."/>
            <person name="Tritt A."/>
            <person name="Lipzen A."/>
            <person name="Chen C."/>
            <person name="Johnson J."/>
            <person name="Sharma A."/>
            <person name="Barry K."/>
            <person name="Grigoriev I.V."/>
            <person name="Spatafora J.W."/>
        </authorList>
    </citation>
    <scope>NUCLEOTIDE SEQUENCE [LARGE SCALE GENOMIC DNA]</scope>
    <source>
        <strain evidence="2 3">AM-OR11-026</strain>
    </source>
</reference>
<proteinExistence type="predicted"/>
<dbReference type="InParanoid" id="A0A1B7MIR6"/>
<protein>
    <submittedName>
        <fullName evidence="2">Uncharacterized protein</fullName>
    </submittedName>
</protein>
<accession>A0A1B7MIR6</accession>
<gene>
    <name evidence="2" type="ORF">K503DRAFT_805187</name>
</gene>